<keyword evidence="8" id="KW-1185">Reference proteome</keyword>
<evidence type="ECO:0000259" key="6">
    <source>
        <dbReference type="PROSITE" id="PS00745"/>
    </source>
</evidence>
<evidence type="ECO:0000256" key="5">
    <source>
        <dbReference type="NCBIfam" id="TIGR00020"/>
    </source>
</evidence>
<dbReference type="PANTHER" id="PTHR43116">
    <property type="entry name" value="PEPTIDE CHAIN RELEASE FACTOR 2"/>
    <property type="match status" value="1"/>
</dbReference>
<comment type="similarity">
    <text evidence="1 4">Belongs to the prokaryotic/mitochondrial release factor family.</text>
</comment>
<evidence type="ECO:0000256" key="1">
    <source>
        <dbReference type="ARBA" id="ARBA00010835"/>
    </source>
</evidence>
<keyword evidence="2 4" id="KW-0488">Methylation</keyword>
<comment type="caution">
    <text evidence="7">The sequence shown here is derived from an EMBL/GenBank/DDBJ whole genome shotgun (WGS) entry which is preliminary data.</text>
</comment>
<comment type="function">
    <text evidence="4">Peptide chain release factor 2 directs the termination of translation in response to the peptide chain termination codons UGA and UAA.</text>
</comment>
<comment type="PTM">
    <text evidence="4">Methylated by PrmC. Methylation increases the termination efficiency of RF2.</text>
</comment>
<dbReference type="PANTHER" id="PTHR43116:SF3">
    <property type="entry name" value="CLASS I PEPTIDE CHAIN RELEASE FACTOR"/>
    <property type="match status" value="1"/>
</dbReference>
<dbReference type="Proteomes" id="UP001314181">
    <property type="component" value="Unassembled WGS sequence"/>
</dbReference>
<feature type="modified residue" description="N5-methylglutamine" evidence="4">
    <location>
        <position position="180"/>
    </location>
</feature>
<evidence type="ECO:0000256" key="2">
    <source>
        <dbReference type="ARBA" id="ARBA00022481"/>
    </source>
</evidence>
<dbReference type="InterPro" id="IPR004374">
    <property type="entry name" value="PrfB"/>
</dbReference>
<dbReference type="SUPFAM" id="SSF75620">
    <property type="entry name" value="Release factor"/>
    <property type="match status" value="1"/>
</dbReference>
<reference evidence="7 8" key="1">
    <citation type="submission" date="2024-01" db="EMBL/GenBank/DDBJ databases">
        <authorList>
            <person name="Kunselman E."/>
        </authorList>
    </citation>
    <scope>NUCLEOTIDE SEQUENCE [LARGE SCALE GENOMIC DNA]</scope>
    <source>
        <strain evidence="7">2 abalone samples</strain>
    </source>
</reference>
<evidence type="ECO:0000313" key="8">
    <source>
        <dbReference type="Proteomes" id="UP001314181"/>
    </source>
</evidence>
<gene>
    <name evidence="4 7" type="primary">prfB</name>
    <name evidence="7" type="ORF">CAXC1_170007</name>
</gene>
<feature type="domain" description="Prokaryotic-type class I peptide chain release factors" evidence="6">
    <location>
        <begin position="173"/>
        <end position="189"/>
    </location>
</feature>
<dbReference type="InterPro" id="IPR045853">
    <property type="entry name" value="Pep_chain_release_fac_I_sf"/>
</dbReference>
<dbReference type="HAMAP" id="MF_00094">
    <property type="entry name" value="Rel_fac_2"/>
    <property type="match status" value="1"/>
</dbReference>
<dbReference type="Pfam" id="PF03462">
    <property type="entry name" value="PCRF"/>
    <property type="match status" value="1"/>
</dbReference>
<protein>
    <recommendedName>
        <fullName evidence="4 5">Peptide chain release factor 2</fullName>
        <shortName evidence="4">RF-2</shortName>
    </recommendedName>
</protein>
<dbReference type="NCBIfam" id="TIGR00020">
    <property type="entry name" value="prfB"/>
    <property type="match status" value="1"/>
</dbReference>
<evidence type="ECO:0000256" key="4">
    <source>
        <dbReference type="HAMAP-Rule" id="MF_00094"/>
    </source>
</evidence>
<dbReference type="Gene3D" id="3.30.160.20">
    <property type="match status" value="1"/>
</dbReference>
<proteinExistence type="inferred from homology"/>
<dbReference type="InterPro" id="IPR005139">
    <property type="entry name" value="PCRF"/>
</dbReference>
<dbReference type="SMART" id="SM00937">
    <property type="entry name" value="PCRF"/>
    <property type="match status" value="1"/>
</dbReference>
<evidence type="ECO:0000313" key="7">
    <source>
        <dbReference type="EMBL" id="CAK8162488.1"/>
    </source>
</evidence>
<keyword evidence="4" id="KW-0963">Cytoplasm</keyword>
<organism evidence="7 8">
    <name type="scientific">Candidatus Xenohaliotis californiensis</name>
    <dbReference type="NCBI Taxonomy" id="84677"/>
    <lineage>
        <taxon>Bacteria</taxon>
        <taxon>Pseudomonadati</taxon>
        <taxon>Pseudomonadota</taxon>
        <taxon>Alphaproteobacteria</taxon>
        <taxon>Rickettsiales</taxon>
        <taxon>Anaplasmataceae</taxon>
        <taxon>Candidatus Xenohaliotis</taxon>
    </lineage>
</organism>
<dbReference type="EMBL" id="CAWVOK010000008">
    <property type="protein sequence ID" value="CAK8162488.1"/>
    <property type="molecule type" value="Genomic_DNA"/>
</dbReference>
<sequence length="297" mass="33710">MENELNTCIELLQIGIDEHNEEVLNEIAKDIITLDKNSVKQEINCLFIGKNDDNNCFLEINAGAGGTESNDWAAMLLRMYLRWCEKKHFQYEIMDQVTGEEAGIKSVTVKITGEKAYGWSKMETGVHRLVRISPFDANSKRHTSFASVWIYPLIEENIDIKISPDDIRIDTYRASGAGGQHVNKTESAVRITHVPTNLSAQSQSDRSQHKNKERCLKMLKAKLYALEMKNKQTEKDIANSNKSDIAWGNHIRSYVLHPYHMVKDLRTGLDTPNTAAVLNGEIDNFIITALSKKLHHK</sequence>
<keyword evidence="3 4" id="KW-0648">Protein biosynthesis</keyword>
<accession>A0ABP0EWH1</accession>
<dbReference type="Gene3D" id="3.30.70.1660">
    <property type="match status" value="1"/>
</dbReference>
<comment type="subcellular location">
    <subcellularLocation>
        <location evidence="4">Cytoplasm</location>
    </subcellularLocation>
</comment>
<dbReference type="Pfam" id="PF00472">
    <property type="entry name" value="RF-1"/>
    <property type="match status" value="1"/>
</dbReference>
<dbReference type="InterPro" id="IPR000352">
    <property type="entry name" value="Pep_chain_release_fac_I"/>
</dbReference>
<name>A0ABP0EWH1_9RICK</name>
<evidence type="ECO:0000256" key="3">
    <source>
        <dbReference type="ARBA" id="ARBA00022917"/>
    </source>
</evidence>
<dbReference type="PROSITE" id="PS00745">
    <property type="entry name" value="RF_PROK_I"/>
    <property type="match status" value="1"/>
</dbReference>